<evidence type="ECO:0000256" key="1">
    <source>
        <dbReference type="SAM" id="Phobius"/>
    </source>
</evidence>
<accession>A0A9X1S0F2</accession>
<organism evidence="2 3">
    <name type="scientific">Microbacterium tenebrionis</name>
    <dbReference type="NCBI Taxonomy" id="2830665"/>
    <lineage>
        <taxon>Bacteria</taxon>
        <taxon>Bacillati</taxon>
        <taxon>Actinomycetota</taxon>
        <taxon>Actinomycetes</taxon>
        <taxon>Micrococcales</taxon>
        <taxon>Microbacteriaceae</taxon>
        <taxon>Microbacterium</taxon>
    </lineage>
</organism>
<protein>
    <submittedName>
        <fullName evidence="2">Uncharacterized protein</fullName>
    </submittedName>
</protein>
<evidence type="ECO:0000313" key="3">
    <source>
        <dbReference type="Proteomes" id="UP001139289"/>
    </source>
</evidence>
<keyword evidence="1" id="KW-0812">Transmembrane</keyword>
<gene>
    <name evidence="2" type="ORF">KEC56_13635</name>
</gene>
<name>A0A9X1S0F2_9MICO</name>
<dbReference type="RefSeq" id="WP_227531382.1">
    <property type="nucleotide sequence ID" value="NZ_JAGTTM010000010.1"/>
</dbReference>
<reference evidence="2" key="1">
    <citation type="submission" date="2021-04" db="EMBL/GenBank/DDBJ databases">
        <title>Microbacterium tenobrionis sp. nov. and Microbacterium allomyrinae sp. nov., isolated from larvae of Tenobrio molitor and Allomyrina dichotoma, respectively.</title>
        <authorList>
            <person name="Lee S.D."/>
        </authorList>
    </citation>
    <scope>NUCLEOTIDE SEQUENCE</scope>
    <source>
        <strain evidence="2">YMB-B2</strain>
    </source>
</reference>
<dbReference type="Proteomes" id="UP001139289">
    <property type="component" value="Unassembled WGS sequence"/>
</dbReference>
<proteinExistence type="predicted"/>
<comment type="caution">
    <text evidence="2">The sequence shown here is derived from an EMBL/GenBank/DDBJ whole genome shotgun (WGS) entry which is preliminary data.</text>
</comment>
<evidence type="ECO:0000313" key="2">
    <source>
        <dbReference type="EMBL" id="MCC2030536.1"/>
    </source>
</evidence>
<keyword evidence="3" id="KW-1185">Reference proteome</keyword>
<feature type="transmembrane region" description="Helical" evidence="1">
    <location>
        <begin position="75"/>
        <end position="97"/>
    </location>
</feature>
<keyword evidence="1" id="KW-1133">Transmembrane helix</keyword>
<feature type="transmembrane region" description="Helical" evidence="1">
    <location>
        <begin position="18"/>
        <end position="40"/>
    </location>
</feature>
<dbReference type="AlphaFoldDB" id="A0A9X1S0F2"/>
<keyword evidence="1" id="KW-0472">Membrane</keyword>
<dbReference type="EMBL" id="JAGTTM010000010">
    <property type="protein sequence ID" value="MCC2030536.1"/>
    <property type="molecule type" value="Genomic_DNA"/>
</dbReference>
<sequence>MVTSLTVRQAKVKDHQGLIMNIILSLAVIVLLAFGVASTVHMERSSDELPSTAAQSSIVSADRGLLASNDAAPEAVGGAALCLAGALFSFVMLWRILTGPTLIGCTRGRGRELMRDMTQFSRSTRFRGLRPSLTQLALSRT</sequence>